<dbReference type="Pfam" id="PF08534">
    <property type="entry name" value="Redoxin"/>
    <property type="match status" value="1"/>
</dbReference>
<dbReference type="Proteomes" id="UP000004834">
    <property type="component" value="Unassembled WGS sequence"/>
</dbReference>
<dbReference type="PANTHER" id="PTHR42852:SF6">
    <property type="entry name" value="THIOL:DISULFIDE INTERCHANGE PROTEIN DSBE"/>
    <property type="match status" value="1"/>
</dbReference>
<dbReference type="SUPFAM" id="SSF52833">
    <property type="entry name" value="Thioredoxin-like"/>
    <property type="match status" value="1"/>
</dbReference>
<keyword evidence="4" id="KW-0676">Redox-active center</keyword>
<dbReference type="InterPro" id="IPR036249">
    <property type="entry name" value="Thioredoxin-like_sf"/>
</dbReference>
<evidence type="ECO:0000259" key="5">
    <source>
        <dbReference type="PROSITE" id="PS51352"/>
    </source>
</evidence>
<evidence type="ECO:0000256" key="3">
    <source>
        <dbReference type="ARBA" id="ARBA00023157"/>
    </source>
</evidence>
<proteinExistence type="predicted"/>
<evidence type="ECO:0000256" key="2">
    <source>
        <dbReference type="ARBA" id="ARBA00022748"/>
    </source>
</evidence>
<dbReference type="InterPro" id="IPR025380">
    <property type="entry name" value="DUF4369"/>
</dbReference>
<keyword evidence="3" id="KW-1015">Disulfide bond</keyword>
<dbReference type="InterPro" id="IPR050553">
    <property type="entry name" value="Thioredoxin_ResA/DsbE_sf"/>
</dbReference>
<dbReference type="RefSeq" id="WP_006263705.1">
    <property type="nucleotide sequence ID" value="NZ_JH590837.1"/>
</dbReference>
<evidence type="ECO:0000256" key="4">
    <source>
        <dbReference type="ARBA" id="ARBA00023284"/>
    </source>
</evidence>
<comment type="subcellular location">
    <subcellularLocation>
        <location evidence="1">Cell envelope</location>
    </subcellularLocation>
</comment>
<dbReference type="PROSITE" id="PS51352">
    <property type="entry name" value="THIOREDOXIN_2"/>
    <property type="match status" value="1"/>
</dbReference>
<accession>A0AAV3F2M7</accession>
<dbReference type="Pfam" id="PF14289">
    <property type="entry name" value="DUF4369"/>
    <property type="match status" value="1"/>
</dbReference>
<protein>
    <recommendedName>
        <fullName evidence="5">Thioredoxin domain-containing protein</fullName>
    </recommendedName>
</protein>
<evidence type="ECO:0000313" key="7">
    <source>
        <dbReference type="Proteomes" id="UP000004834"/>
    </source>
</evidence>
<dbReference type="InterPro" id="IPR017937">
    <property type="entry name" value="Thioredoxin_CS"/>
</dbReference>
<organism evidence="6 7">
    <name type="scientific">Myroides odoratimimus CIP 101113</name>
    <dbReference type="NCBI Taxonomy" id="883154"/>
    <lineage>
        <taxon>Bacteria</taxon>
        <taxon>Pseudomonadati</taxon>
        <taxon>Bacteroidota</taxon>
        <taxon>Flavobacteriia</taxon>
        <taxon>Flavobacteriales</taxon>
        <taxon>Flavobacteriaceae</taxon>
        <taxon>Myroides</taxon>
    </lineage>
</organism>
<feature type="domain" description="Thioredoxin" evidence="5">
    <location>
        <begin position="246"/>
        <end position="387"/>
    </location>
</feature>
<dbReference type="AlphaFoldDB" id="A0AAV3F2M7"/>
<evidence type="ECO:0000313" key="6">
    <source>
        <dbReference type="EMBL" id="EHO11386.1"/>
    </source>
</evidence>
<dbReference type="PROSITE" id="PS51257">
    <property type="entry name" value="PROKAR_LIPOPROTEIN"/>
    <property type="match status" value="1"/>
</dbReference>
<dbReference type="Gene3D" id="3.40.30.10">
    <property type="entry name" value="Glutaredoxin"/>
    <property type="match status" value="1"/>
</dbReference>
<dbReference type="CDD" id="cd02966">
    <property type="entry name" value="TlpA_like_family"/>
    <property type="match status" value="1"/>
</dbReference>
<dbReference type="InterPro" id="IPR013766">
    <property type="entry name" value="Thioredoxin_domain"/>
</dbReference>
<dbReference type="PANTHER" id="PTHR42852">
    <property type="entry name" value="THIOL:DISULFIDE INTERCHANGE PROTEIN DSBE"/>
    <property type="match status" value="1"/>
</dbReference>
<reference evidence="6 7" key="1">
    <citation type="submission" date="2011-11" db="EMBL/GenBank/DDBJ databases">
        <title>The Genome Sequence of Myroides odoratimimus CIP 101113.</title>
        <authorList>
            <person name="Earl A."/>
            <person name="Ward D."/>
            <person name="Feldgarden M."/>
            <person name="Gevers D."/>
            <person name="Huys G."/>
            <person name="Young S.K."/>
            <person name="Zeng Q."/>
            <person name="Gargeya S."/>
            <person name="Fitzgerald M."/>
            <person name="Haas B."/>
            <person name="Abouelleil A."/>
            <person name="Alvarado L."/>
            <person name="Arachchi H.M."/>
            <person name="Berlin A."/>
            <person name="Brown A."/>
            <person name="Chapman S.B."/>
            <person name="Chen Z."/>
            <person name="Dunbar C."/>
            <person name="Freedman E."/>
            <person name="Gearin G."/>
            <person name="Goldberg J."/>
            <person name="Griggs A."/>
            <person name="Gujja S."/>
            <person name="Heiman D."/>
            <person name="Howarth C."/>
            <person name="Larson L."/>
            <person name="Lui A."/>
            <person name="MacDonald P.J.P."/>
            <person name="Montmayeur A."/>
            <person name="Murphy C."/>
            <person name="Neiman D."/>
            <person name="Pearson M."/>
            <person name="Priest M."/>
            <person name="Roberts A."/>
            <person name="Saif S."/>
            <person name="Shea T."/>
            <person name="Shenoy N."/>
            <person name="Sisk P."/>
            <person name="Stolte C."/>
            <person name="Sykes S."/>
            <person name="Wortman J."/>
            <person name="Nusbaum C."/>
            <person name="Birren B."/>
        </authorList>
    </citation>
    <scope>NUCLEOTIDE SEQUENCE [LARGE SCALE GENOMIC DNA]</scope>
    <source>
        <strain evidence="6 7">CIP 101113</strain>
    </source>
</reference>
<dbReference type="GO" id="GO:0017004">
    <property type="term" value="P:cytochrome complex assembly"/>
    <property type="evidence" value="ECO:0007669"/>
    <property type="project" value="UniProtKB-KW"/>
</dbReference>
<evidence type="ECO:0000256" key="1">
    <source>
        <dbReference type="ARBA" id="ARBA00004196"/>
    </source>
</evidence>
<sequence>MKKLGVFLIAALVFASCEKKSVIEVTASNFPDNTEVEILAVEIGKDVPTEVAKGTIVGGKVSIEHKFTELDEAFLSIKSEGEQGFNAFFLGEPGTITIKIDKETPEKTVVGGTENNEKLQKFQNEINPYAEKIMKFSDENGMQMMMMAQSGQTDSEEFKKLQAQYEELLVAPKTILDKYAKENEGNAFGMFLLNQMIPAGEKTPAEFKAEYDKYSKELKESKIGKRVAERLSQILDEGEGEEVKGLSVGEKLPEFKAFTPEGKELTLSSFLQGKKLVLVDVWAAWCGPCRQENPNVVKAYEAYHAKGFDIIGYSIDKEDAAWKKAIATDKLTWTQVSNLKFWEDPIVADYGIEGIPANYLVDGNGTILAMNLRGEELSKTVEELLAK</sequence>
<dbReference type="InterPro" id="IPR013740">
    <property type="entry name" value="Redoxin"/>
</dbReference>
<gene>
    <name evidence="6" type="ORF">HMPREF9715_02088</name>
</gene>
<comment type="caution">
    <text evidence="6">The sequence shown here is derived from an EMBL/GenBank/DDBJ whole genome shotgun (WGS) entry which is preliminary data.</text>
</comment>
<dbReference type="GO" id="GO:0016491">
    <property type="term" value="F:oxidoreductase activity"/>
    <property type="evidence" value="ECO:0007669"/>
    <property type="project" value="InterPro"/>
</dbReference>
<dbReference type="EMBL" id="AGEE01000022">
    <property type="protein sequence ID" value="EHO11386.1"/>
    <property type="molecule type" value="Genomic_DNA"/>
</dbReference>
<name>A0AAV3F2M7_9FLAO</name>
<dbReference type="GO" id="GO:0030313">
    <property type="term" value="C:cell envelope"/>
    <property type="evidence" value="ECO:0007669"/>
    <property type="project" value="UniProtKB-SubCell"/>
</dbReference>
<keyword evidence="2" id="KW-0201">Cytochrome c-type biogenesis</keyword>
<dbReference type="PROSITE" id="PS00194">
    <property type="entry name" value="THIOREDOXIN_1"/>
    <property type="match status" value="1"/>
</dbReference>